<sequence>MELIMNSNFSELKINEIELINGGDALSWVLDVAGIFGIEAWAVDAMIAAGLINPVALMGVGLFAAGAALWSAYKNFVQ</sequence>
<evidence type="ECO:0000256" key="1">
    <source>
        <dbReference type="SAM" id="Phobius"/>
    </source>
</evidence>
<keyword evidence="1" id="KW-0812">Transmembrane</keyword>
<gene>
    <name evidence="2" type="ORF">CFOLD11_44240</name>
</gene>
<feature type="transmembrane region" description="Helical" evidence="1">
    <location>
        <begin position="55"/>
        <end position="73"/>
    </location>
</feature>
<keyword evidence="3" id="KW-1185">Reference proteome</keyword>
<keyword evidence="1" id="KW-1133">Transmembrane helix</keyword>
<organism evidence="2 3">
    <name type="scientific">Clostridium folliculivorans</name>
    <dbReference type="NCBI Taxonomy" id="2886038"/>
    <lineage>
        <taxon>Bacteria</taxon>
        <taxon>Bacillati</taxon>
        <taxon>Bacillota</taxon>
        <taxon>Clostridia</taxon>
        <taxon>Eubacteriales</taxon>
        <taxon>Clostridiaceae</taxon>
        <taxon>Clostridium</taxon>
    </lineage>
</organism>
<dbReference type="RefSeq" id="WP_261854453.1">
    <property type="nucleotide sequence ID" value="NZ_BQXY01000013.1"/>
</dbReference>
<accession>A0A9W5Y770</accession>
<keyword evidence="1" id="KW-0472">Membrane</keyword>
<evidence type="ECO:0000313" key="3">
    <source>
        <dbReference type="Proteomes" id="UP001057868"/>
    </source>
</evidence>
<evidence type="ECO:0000313" key="2">
    <source>
        <dbReference type="EMBL" id="GKU27597.1"/>
    </source>
</evidence>
<dbReference type="EMBL" id="BQXY01000013">
    <property type="protein sequence ID" value="GKU27597.1"/>
    <property type="molecule type" value="Genomic_DNA"/>
</dbReference>
<comment type="caution">
    <text evidence="2">The sequence shown here is derived from an EMBL/GenBank/DDBJ whole genome shotgun (WGS) entry which is preliminary data.</text>
</comment>
<name>A0A9W5Y770_9CLOT</name>
<protein>
    <submittedName>
        <fullName evidence="2">Uncharacterized protein</fullName>
    </submittedName>
</protein>
<dbReference type="AlphaFoldDB" id="A0A9W5Y770"/>
<dbReference type="Proteomes" id="UP001057868">
    <property type="component" value="Unassembled WGS sequence"/>
</dbReference>
<proteinExistence type="predicted"/>
<reference evidence="2" key="1">
    <citation type="journal article" date="2023" name="Int. J. Syst. Evol. Microbiol.">
        <title>&lt;i&gt;Clostridium folliculivorans&lt;/i&gt; sp. nov., isolated from soil samples of an organic paddy in Japan.</title>
        <authorList>
            <person name="Tazawa J."/>
            <person name="Kobayashi H."/>
            <person name="Tanizawa Y."/>
            <person name="Uchino A."/>
            <person name="Tanaka F."/>
            <person name="Urashima Y."/>
            <person name="Miura S."/>
            <person name="Sakamoto M."/>
            <person name="Ohkuma M."/>
            <person name="Tohno M."/>
        </authorList>
    </citation>
    <scope>NUCLEOTIDE SEQUENCE</scope>
    <source>
        <strain evidence="2">D1-1</strain>
    </source>
</reference>